<feature type="region of interest" description="Disordered" evidence="6">
    <location>
        <begin position="120"/>
        <end position="146"/>
    </location>
</feature>
<dbReference type="Proteomes" id="UP000025061">
    <property type="component" value="Unassembled WGS sequence"/>
</dbReference>
<dbReference type="InterPro" id="IPR007627">
    <property type="entry name" value="RNA_pol_sigma70_r2"/>
</dbReference>
<evidence type="ECO:0000256" key="3">
    <source>
        <dbReference type="ARBA" id="ARBA00023082"/>
    </source>
</evidence>
<evidence type="ECO:0000313" key="10">
    <source>
        <dbReference type="Proteomes" id="UP000025061"/>
    </source>
</evidence>
<protein>
    <submittedName>
        <fullName evidence="9">ECF subfamily RNA polymerase sigma factor</fullName>
    </submittedName>
</protein>
<keyword evidence="3" id="KW-0731">Sigma factor</keyword>
<keyword evidence="2" id="KW-0805">Transcription regulation</keyword>
<dbReference type="GO" id="GO:0006352">
    <property type="term" value="P:DNA-templated transcription initiation"/>
    <property type="evidence" value="ECO:0007669"/>
    <property type="project" value="InterPro"/>
</dbReference>
<name>A0A059FMY6_9PROT</name>
<dbReference type="Pfam" id="PF04545">
    <property type="entry name" value="Sigma70_r4"/>
    <property type="match status" value="1"/>
</dbReference>
<reference evidence="9 10" key="1">
    <citation type="submission" date="2013-04" db="EMBL/GenBank/DDBJ databases">
        <title>Hyphomonas hirschiana VP5 Genome Sequencing.</title>
        <authorList>
            <person name="Lai Q."/>
            <person name="Shao Z."/>
        </authorList>
    </citation>
    <scope>NUCLEOTIDE SEQUENCE [LARGE SCALE GENOMIC DNA]</scope>
    <source>
        <strain evidence="9 10">VP5</strain>
    </source>
</reference>
<dbReference type="InterPro" id="IPR013325">
    <property type="entry name" value="RNA_pol_sigma_r2"/>
</dbReference>
<evidence type="ECO:0000256" key="6">
    <source>
        <dbReference type="SAM" id="MobiDB-lite"/>
    </source>
</evidence>
<dbReference type="Gene3D" id="1.10.10.10">
    <property type="entry name" value="Winged helix-like DNA-binding domain superfamily/Winged helix DNA-binding domain"/>
    <property type="match status" value="1"/>
</dbReference>
<dbReference type="PANTHER" id="PTHR43133:SF62">
    <property type="entry name" value="RNA POLYMERASE SIGMA FACTOR SIGZ"/>
    <property type="match status" value="1"/>
</dbReference>
<dbReference type="InterPro" id="IPR039425">
    <property type="entry name" value="RNA_pol_sigma-70-like"/>
</dbReference>
<gene>
    <name evidence="9" type="ORF">HHI_12239</name>
</gene>
<dbReference type="InterPro" id="IPR013324">
    <property type="entry name" value="RNA_pol_sigma_r3/r4-like"/>
</dbReference>
<dbReference type="PATRIC" id="fig|1280951.3.peg.2465"/>
<keyword evidence="4" id="KW-0238">DNA-binding</keyword>
<dbReference type="SUPFAM" id="SSF88946">
    <property type="entry name" value="Sigma2 domain of RNA polymerase sigma factors"/>
    <property type="match status" value="1"/>
</dbReference>
<evidence type="ECO:0000256" key="5">
    <source>
        <dbReference type="ARBA" id="ARBA00023163"/>
    </source>
</evidence>
<dbReference type="EMBL" id="ARYI01000010">
    <property type="protein sequence ID" value="KCZ91999.1"/>
    <property type="molecule type" value="Genomic_DNA"/>
</dbReference>
<dbReference type="InterPro" id="IPR036388">
    <property type="entry name" value="WH-like_DNA-bd_sf"/>
</dbReference>
<evidence type="ECO:0000259" key="7">
    <source>
        <dbReference type="Pfam" id="PF04542"/>
    </source>
</evidence>
<dbReference type="InterPro" id="IPR014284">
    <property type="entry name" value="RNA_pol_sigma-70_dom"/>
</dbReference>
<sequence>MVALRFMKTDNERTSPRKAKRVFDTPVRTADPVMRERHADQMAAIAERQCRSAFAELFSYYAPRVKGFMLRLGAADAEAEELSQEVMIAVWQKAGMYDRSQASVSTWIFRIARNRRIDAQRRQRRPELSGDDPILRPPEIETPDQAVSRDQLDTAVRKRLTCLPQDQLILIQAAFYDGLSHSEIARAFNLPLGTVKSRIRLAFMRLKGELEGGI</sequence>
<evidence type="ECO:0000256" key="4">
    <source>
        <dbReference type="ARBA" id="ARBA00023125"/>
    </source>
</evidence>
<dbReference type="PANTHER" id="PTHR43133">
    <property type="entry name" value="RNA POLYMERASE ECF-TYPE SIGMA FACTO"/>
    <property type="match status" value="1"/>
</dbReference>
<comment type="similarity">
    <text evidence="1">Belongs to the sigma-70 factor family. ECF subfamily.</text>
</comment>
<dbReference type="Gene3D" id="1.10.1740.10">
    <property type="match status" value="1"/>
</dbReference>
<comment type="caution">
    <text evidence="9">The sequence shown here is derived from an EMBL/GenBank/DDBJ whole genome shotgun (WGS) entry which is preliminary data.</text>
</comment>
<dbReference type="InterPro" id="IPR007630">
    <property type="entry name" value="RNA_pol_sigma70_r4"/>
</dbReference>
<dbReference type="Pfam" id="PF04542">
    <property type="entry name" value="Sigma70_r2"/>
    <property type="match status" value="1"/>
</dbReference>
<dbReference type="RefSeq" id="WP_233352793.1">
    <property type="nucleotide sequence ID" value="NZ_ARYI01000010.1"/>
</dbReference>
<keyword evidence="5" id="KW-0804">Transcription</keyword>
<evidence type="ECO:0000256" key="2">
    <source>
        <dbReference type="ARBA" id="ARBA00023015"/>
    </source>
</evidence>
<accession>A0A059FMY6</accession>
<dbReference type="GO" id="GO:0003677">
    <property type="term" value="F:DNA binding"/>
    <property type="evidence" value="ECO:0007669"/>
    <property type="project" value="UniProtKB-KW"/>
</dbReference>
<evidence type="ECO:0000256" key="1">
    <source>
        <dbReference type="ARBA" id="ARBA00010641"/>
    </source>
</evidence>
<proteinExistence type="inferred from homology"/>
<dbReference type="SUPFAM" id="SSF88659">
    <property type="entry name" value="Sigma3 and sigma4 domains of RNA polymerase sigma factors"/>
    <property type="match status" value="1"/>
</dbReference>
<dbReference type="GO" id="GO:0016987">
    <property type="term" value="F:sigma factor activity"/>
    <property type="evidence" value="ECO:0007669"/>
    <property type="project" value="UniProtKB-KW"/>
</dbReference>
<organism evidence="9 10">
    <name type="scientific">Hyphomonas hirschiana VP5</name>
    <dbReference type="NCBI Taxonomy" id="1280951"/>
    <lineage>
        <taxon>Bacteria</taxon>
        <taxon>Pseudomonadati</taxon>
        <taxon>Pseudomonadota</taxon>
        <taxon>Alphaproteobacteria</taxon>
        <taxon>Hyphomonadales</taxon>
        <taxon>Hyphomonadaceae</taxon>
        <taxon>Hyphomonas</taxon>
    </lineage>
</organism>
<keyword evidence="10" id="KW-1185">Reference proteome</keyword>
<feature type="domain" description="RNA polymerase sigma-70 region 2" evidence="7">
    <location>
        <begin position="57"/>
        <end position="125"/>
    </location>
</feature>
<evidence type="ECO:0000259" key="8">
    <source>
        <dbReference type="Pfam" id="PF04545"/>
    </source>
</evidence>
<dbReference type="AlphaFoldDB" id="A0A059FMY6"/>
<dbReference type="NCBIfam" id="TIGR02937">
    <property type="entry name" value="sigma70-ECF"/>
    <property type="match status" value="1"/>
</dbReference>
<feature type="domain" description="RNA polymerase sigma-70 region 4" evidence="8">
    <location>
        <begin position="160"/>
        <end position="207"/>
    </location>
</feature>
<evidence type="ECO:0000313" key="9">
    <source>
        <dbReference type="EMBL" id="KCZ91999.1"/>
    </source>
</evidence>